<sequence>MASRGFMCGPPRAPDRGRGPCQRGDERGGRTPPHRQRRTRDGAEPRTCHRGPGWRG</sequence>
<gene>
    <name evidence="2" type="ORF">chiPu_0028128</name>
</gene>
<dbReference type="EMBL" id="BEZZ01123934">
    <property type="protein sequence ID" value="GCC44011.1"/>
    <property type="molecule type" value="Genomic_DNA"/>
</dbReference>
<keyword evidence="3" id="KW-1185">Reference proteome</keyword>
<protein>
    <submittedName>
        <fullName evidence="2">Uncharacterized protein</fullName>
    </submittedName>
</protein>
<accession>A0A401TMW0</accession>
<feature type="compositionally biased region" description="Basic and acidic residues" evidence="1">
    <location>
        <begin position="13"/>
        <end position="29"/>
    </location>
</feature>
<organism evidence="2 3">
    <name type="scientific">Chiloscyllium punctatum</name>
    <name type="common">Brownbanded bambooshark</name>
    <name type="synonym">Hemiscyllium punctatum</name>
    <dbReference type="NCBI Taxonomy" id="137246"/>
    <lineage>
        <taxon>Eukaryota</taxon>
        <taxon>Metazoa</taxon>
        <taxon>Chordata</taxon>
        <taxon>Craniata</taxon>
        <taxon>Vertebrata</taxon>
        <taxon>Chondrichthyes</taxon>
        <taxon>Elasmobranchii</taxon>
        <taxon>Galeomorphii</taxon>
        <taxon>Galeoidea</taxon>
        <taxon>Orectolobiformes</taxon>
        <taxon>Hemiscylliidae</taxon>
        <taxon>Chiloscyllium</taxon>
    </lineage>
</organism>
<evidence type="ECO:0000256" key="1">
    <source>
        <dbReference type="SAM" id="MobiDB-lite"/>
    </source>
</evidence>
<evidence type="ECO:0000313" key="2">
    <source>
        <dbReference type="EMBL" id="GCC44011.1"/>
    </source>
</evidence>
<feature type="non-terminal residue" evidence="2">
    <location>
        <position position="56"/>
    </location>
</feature>
<evidence type="ECO:0000313" key="3">
    <source>
        <dbReference type="Proteomes" id="UP000287033"/>
    </source>
</evidence>
<dbReference type="AlphaFoldDB" id="A0A401TMW0"/>
<comment type="caution">
    <text evidence="2">The sequence shown here is derived from an EMBL/GenBank/DDBJ whole genome shotgun (WGS) entry which is preliminary data.</text>
</comment>
<feature type="region of interest" description="Disordered" evidence="1">
    <location>
        <begin position="1"/>
        <end position="56"/>
    </location>
</feature>
<reference evidence="2 3" key="1">
    <citation type="journal article" date="2018" name="Nat. Ecol. Evol.">
        <title>Shark genomes provide insights into elasmobranch evolution and the origin of vertebrates.</title>
        <authorList>
            <person name="Hara Y"/>
            <person name="Yamaguchi K"/>
            <person name="Onimaru K"/>
            <person name="Kadota M"/>
            <person name="Koyanagi M"/>
            <person name="Keeley SD"/>
            <person name="Tatsumi K"/>
            <person name="Tanaka K"/>
            <person name="Motone F"/>
            <person name="Kageyama Y"/>
            <person name="Nozu R"/>
            <person name="Adachi N"/>
            <person name="Nishimura O"/>
            <person name="Nakagawa R"/>
            <person name="Tanegashima C"/>
            <person name="Kiyatake I"/>
            <person name="Matsumoto R"/>
            <person name="Murakumo K"/>
            <person name="Nishida K"/>
            <person name="Terakita A"/>
            <person name="Kuratani S"/>
            <person name="Sato K"/>
            <person name="Hyodo S Kuraku.S."/>
        </authorList>
    </citation>
    <scope>NUCLEOTIDE SEQUENCE [LARGE SCALE GENOMIC DNA]</scope>
</reference>
<proteinExistence type="predicted"/>
<dbReference type="Proteomes" id="UP000287033">
    <property type="component" value="Unassembled WGS sequence"/>
</dbReference>
<name>A0A401TMW0_CHIPU</name>